<gene>
    <name evidence="1" type="ORF">AVDCRST_MAG28-3240</name>
</gene>
<dbReference type="AlphaFoldDB" id="A0A6J4R8N2"/>
<organism evidence="1">
    <name type="scientific">uncultured Rubrobacteraceae bacterium</name>
    <dbReference type="NCBI Taxonomy" id="349277"/>
    <lineage>
        <taxon>Bacteria</taxon>
        <taxon>Bacillati</taxon>
        <taxon>Actinomycetota</taxon>
        <taxon>Rubrobacteria</taxon>
        <taxon>Rubrobacterales</taxon>
        <taxon>Rubrobacteraceae</taxon>
        <taxon>environmental samples</taxon>
    </lineage>
</organism>
<dbReference type="EMBL" id="CADCVE010000077">
    <property type="protein sequence ID" value="CAA9460544.1"/>
    <property type="molecule type" value="Genomic_DNA"/>
</dbReference>
<protein>
    <submittedName>
        <fullName evidence="1">Uncharacterized protein</fullName>
    </submittedName>
</protein>
<name>A0A6J4R8N2_9ACTN</name>
<accession>A0A6J4R8N2</accession>
<evidence type="ECO:0000313" key="1">
    <source>
        <dbReference type="EMBL" id="CAA9460544.1"/>
    </source>
</evidence>
<sequence length="68" mass="7140">MRKFLGRLVLLGAVAGAVLVLRNYLQDSAAAKRGDVQVVVDTGATVEPGSAEAQEFVDIARKVLEISG</sequence>
<proteinExistence type="predicted"/>
<reference evidence="1" key="1">
    <citation type="submission" date="2020-02" db="EMBL/GenBank/DDBJ databases">
        <authorList>
            <person name="Meier V. D."/>
        </authorList>
    </citation>
    <scope>NUCLEOTIDE SEQUENCE</scope>
    <source>
        <strain evidence="1">AVDCRST_MAG28</strain>
    </source>
</reference>